<reference evidence="2" key="1">
    <citation type="submission" date="2021-07" db="EMBL/GenBank/DDBJ databases">
        <authorList>
            <person name="Durling M."/>
        </authorList>
    </citation>
    <scope>NUCLEOTIDE SEQUENCE</scope>
</reference>
<dbReference type="Proteomes" id="UP000701801">
    <property type="component" value="Unassembled WGS sequence"/>
</dbReference>
<dbReference type="AlphaFoldDB" id="A0A9N9LSH8"/>
<accession>A0A9N9LSH8</accession>
<dbReference type="EMBL" id="CAJVRM010000189">
    <property type="protein sequence ID" value="CAG8976746.1"/>
    <property type="molecule type" value="Genomic_DNA"/>
</dbReference>
<gene>
    <name evidence="2" type="ORF">HYALB_00010470</name>
</gene>
<name>A0A9N9LSH8_9HELO</name>
<evidence type="ECO:0000313" key="3">
    <source>
        <dbReference type="Proteomes" id="UP000701801"/>
    </source>
</evidence>
<sequence length="100" mass="11138">MFRMFPKLYPELRPMIWEDAISDPSMSVVAFKQNHGHEPTSTIHPTPGAATILMMDSLFNIAHVCKEAEPDPSSQQDLGSFSPNFRVSRLFAEASIGKAM</sequence>
<comment type="caution">
    <text evidence="2">The sequence shown here is derived from an EMBL/GenBank/DDBJ whole genome shotgun (WGS) entry which is preliminary data.</text>
</comment>
<dbReference type="InterPro" id="IPR045518">
    <property type="entry name" value="2EXR"/>
</dbReference>
<proteinExistence type="predicted"/>
<evidence type="ECO:0000259" key="1">
    <source>
        <dbReference type="Pfam" id="PF20150"/>
    </source>
</evidence>
<dbReference type="Pfam" id="PF20150">
    <property type="entry name" value="2EXR"/>
    <property type="match status" value="1"/>
</dbReference>
<evidence type="ECO:0000313" key="2">
    <source>
        <dbReference type="EMBL" id="CAG8976746.1"/>
    </source>
</evidence>
<protein>
    <recommendedName>
        <fullName evidence="1">2EXR domain-containing protein</fullName>
    </recommendedName>
</protein>
<keyword evidence="3" id="KW-1185">Reference proteome</keyword>
<feature type="domain" description="2EXR" evidence="1">
    <location>
        <begin position="2"/>
        <end position="68"/>
    </location>
</feature>
<organism evidence="2 3">
    <name type="scientific">Hymenoscyphus albidus</name>
    <dbReference type="NCBI Taxonomy" id="595503"/>
    <lineage>
        <taxon>Eukaryota</taxon>
        <taxon>Fungi</taxon>
        <taxon>Dikarya</taxon>
        <taxon>Ascomycota</taxon>
        <taxon>Pezizomycotina</taxon>
        <taxon>Leotiomycetes</taxon>
        <taxon>Helotiales</taxon>
        <taxon>Helotiaceae</taxon>
        <taxon>Hymenoscyphus</taxon>
    </lineage>
</organism>